<dbReference type="KEGG" id="thf:MA03_00990"/>
<evidence type="ECO:0000256" key="13">
    <source>
        <dbReference type="ARBA" id="ARBA00029789"/>
    </source>
</evidence>
<evidence type="ECO:0000256" key="5">
    <source>
        <dbReference type="ARBA" id="ARBA00017394"/>
    </source>
</evidence>
<accession>A0A0F7FIM4</accession>
<dbReference type="InterPro" id="IPR039063">
    <property type="entry name" value="RibK_CTP-dep"/>
</dbReference>
<keyword evidence="10 17" id="KW-0547">Nucleotide-binding</keyword>
<feature type="binding site" evidence="17">
    <location>
        <begin position="93"/>
        <end position="98"/>
    </location>
    <ligand>
        <name>CDP</name>
        <dbReference type="ChEBI" id="CHEBI:58069"/>
    </ligand>
</feature>
<comment type="cofactor">
    <cofactor evidence="17">
        <name>Mg(2+)</name>
        <dbReference type="ChEBI" id="CHEBI:18420"/>
    </cofactor>
    <text evidence="17">Binds 1 Mg(2+) ion per subunit.</text>
</comment>
<dbReference type="PANTHER" id="PTHR40706:SF1">
    <property type="entry name" value="RIBOFLAVIN KINASE"/>
    <property type="match status" value="1"/>
</dbReference>
<name>A0A0F7FIM4_9CREN</name>
<dbReference type="InterPro" id="IPR023602">
    <property type="entry name" value="Riboflavin_kinase_CTP-dep"/>
</dbReference>
<evidence type="ECO:0000256" key="7">
    <source>
        <dbReference type="ARBA" id="ARBA00022643"/>
    </source>
</evidence>
<keyword evidence="7 17" id="KW-0288">FMN</keyword>
<feature type="binding site" evidence="17">
    <location>
        <position position="122"/>
    </location>
    <ligand>
        <name>Mg(2+)</name>
        <dbReference type="ChEBI" id="CHEBI:18420"/>
    </ligand>
</feature>
<evidence type="ECO:0000256" key="6">
    <source>
        <dbReference type="ARBA" id="ARBA00022630"/>
    </source>
</evidence>
<dbReference type="PATRIC" id="fig|1550241.5.peg.200"/>
<evidence type="ECO:0000313" key="19">
    <source>
        <dbReference type="EMBL" id="AKG39277.1"/>
    </source>
</evidence>
<dbReference type="InterPro" id="IPR023465">
    <property type="entry name" value="Riboflavin_kinase_dom_sf"/>
</dbReference>
<gene>
    <name evidence="17" type="primary">ribK</name>
    <name evidence="19" type="ORF">MA03_00990</name>
</gene>
<keyword evidence="11 17" id="KW-0418">Kinase</keyword>
<comment type="pathway">
    <text evidence="2 17">Cofactor biosynthesis; FMN biosynthesis; FMN from riboflavin (CTP route): step 1/1.</text>
</comment>
<dbReference type="PANTHER" id="PTHR40706">
    <property type="entry name" value="RIBOFLAVIN KINASE"/>
    <property type="match status" value="1"/>
</dbReference>
<evidence type="ECO:0000256" key="2">
    <source>
        <dbReference type="ARBA" id="ARBA00005219"/>
    </source>
</evidence>
<organism evidence="19 20">
    <name type="scientific">Infirmifilum uzonense</name>
    <dbReference type="NCBI Taxonomy" id="1550241"/>
    <lineage>
        <taxon>Archaea</taxon>
        <taxon>Thermoproteota</taxon>
        <taxon>Thermoprotei</taxon>
        <taxon>Thermofilales</taxon>
        <taxon>Thermofilaceae</taxon>
        <taxon>Infirmifilum</taxon>
    </lineage>
</organism>
<comment type="function">
    <text evidence="1 17">Catalyzes the CTP-dependent phosphorylation of riboflavin (vitamin B2) to form flavin mononucleotide (FMN).</text>
</comment>
<evidence type="ECO:0000256" key="11">
    <source>
        <dbReference type="ARBA" id="ARBA00022777"/>
    </source>
</evidence>
<dbReference type="EMBL" id="CP009961">
    <property type="protein sequence ID" value="AKG39277.1"/>
    <property type="molecule type" value="Genomic_DNA"/>
</dbReference>
<dbReference type="InterPro" id="IPR023470">
    <property type="entry name" value="Riboflavin_kinase_archaeal"/>
</dbReference>
<dbReference type="SUPFAM" id="SSF82114">
    <property type="entry name" value="Riboflavin kinase-like"/>
    <property type="match status" value="1"/>
</dbReference>
<comment type="caution">
    <text evidence="17">Lacks conserved residue(s) required for the propagation of feature annotation.</text>
</comment>
<dbReference type="Proteomes" id="UP000067434">
    <property type="component" value="Chromosome"/>
</dbReference>
<protein>
    <recommendedName>
        <fullName evidence="5 17">Riboflavin kinase</fullName>
        <shortName evidence="17">RFK</shortName>
        <ecNumber evidence="4 17">2.7.1.161</ecNumber>
    </recommendedName>
    <alternativeName>
        <fullName evidence="14 17">CTP-dependent riboflavin kinase</fullName>
    </alternativeName>
    <alternativeName>
        <fullName evidence="15 17">CTP:riboflavin 5'-phosphotransferase</fullName>
    </alternativeName>
    <alternativeName>
        <fullName evidence="13 17">Flavokinase</fullName>
    </alternativeName>
</protein>
<keyword evidence="9 17" id="KW-0479">Metal-binding</keyword>
<dbReference type="EC" id="2.7.1.161" evidence="4 17"/>
<feature type="binding site" evidence="17">
    <location>
        <position position="184"/>
    </location>
    <ligand>
        <name>FMN</name>
        <dbReference type="ChEBI" id="CHEBI:58210"/>
    </ligand>
</feature>
<evidence type="ECO:0000256" key="3">
    <source>
        <dbReference type="ARBA" id="ARBA00006428"/>
    </source>
</evidence>
<feature type="binding site" evidence="17">
    <location>
        <position position="192"/>
    </location>
    <ligand>
        <name>FMN</name>
        <dbReference type="ChEBI" id="CHEBI:58210"/>
    </ligand>
</feature>
<dbReference type="UniPathway" id="UPA00276">
    <property type="reaction ID" value="UER00929"/>
</dbReference>
<feature type="binding site" evidence="17">
    <location>
        <begin position="197"/>
        <end position="200"/>
    </location>
    <ligand>
        <name>CDP</name>
        <dbReference type="ChEBI" id="CHEBI:58069"/>
    </ligand>
</feature>
<dbReference type="AlphaFoldDB" id="A0A0F7FIM4"/>
<keyword evidence="12 17" id="KW-0460">Magnesium</keyword>
<keyword evidence="6 17" id="KW-0285">Flavoprotein</keyword>
<sequence length="217" mass="24396">MLLELAKRNCLNFPERISRTEIIKSLDISAWRFRKILKYAEDEGYIERVPLGRFIAFKITPRGRELLESIYGDLKRILDSGLTVELRGKVVPGLGEGAYYLSIPQYVEAFKEALGFEPFPGTLNVRLDEDSVKKRVFVRNSGKGIYIPGSTLNGKSFCGVTVYKAVISANGVSVFGAVLDIEKTKHGDEILEVISQVRLRSELKLRDGDPVEIRVML</sequence>
<dbReference type="InterPro" id="IPR036388">
    <property type="entry name" value="WH-like_DNA-bd_sf"/>
</dbReference>
<dbReference type="Gene3D" id="1.10.10.10">
    <property type="entry name" value="Winged helix-like DNA-binding domain superfamily/Winged helix DNA-binding domain"/>
    <property type="match status" value="1"/>
</dbReference>
<evidence type="ECO:0000256" key="9">
    <source>
        <dbReference type="ARBA" id="ARBA00022723"/>
    </source>
</evidence>
<comment type="catalytic activity">
    <reaction evidence="16 17">
        <text>riboflavin + CTP = CDP + FMN + H(+)</text>
        <dbReference type="Rhea" id="RHEA:25021"/>
        <dbReference type="ChEBI" id="CHEBI:15378"/>
        <dbReference type="ChEBI" id="CHEBI:37563"/>
        <dbReference type="ChEBI" id="CHEBI:57986"/>
        <dbReference type="ChEBI" id="CHEBI:58069"/>
        <dbReference type="ChEBI" id="CHEBI:58210"/>
        <dbReference type="EC" id="2.7.1.161"/>
    </reaction>
</comment>
<feature type="domain" description="Riboflavin kinase" evidence="18">
    <location>
        <begin position="90"/>
        <end position="215"/>
    </location>
</feature>
<dbReference type="GO" id="GO:0009231">
    <property type="term" value="P:riboflavin biosynthetic process"/>
    <property type="evidence" value="ECO:0007669"/>
    <property type="project" value="InterPro"/>
</dbReference>
<dbReference type="GO" id="GO:0009398">
    <property type="term" value="P:FMN biosynthetic process"/>
    <property type="evidence" value="ECO:0007669"/>
    <property type="project" value="UniProtKB-UniRule"/>
</dbReference>
<dbReference type="GO" id="GO:0000287">
    <property type="term" value="F:magnesium ion binding"/>
    <property type="evidence" value="ECO:0007669"/>
    <property type="project" value="UniProtKB-UniRule"/>
</dbReference>
<evidence type="ECO:0000256" key="16">
    <source>
        <dbReference type="ARBA" id="ARBA00047857"/>
    </source>
</evidence>
<dbReference type="GO" id="GO:0000166">
    <property type="term" value="F:nucleotide binding"/>
    <property type="evidence" value="ECO:0007669"/>
    <property type="project" value="UniProtKB-UniRule"/>
</dbReference>
<dbReference type="SUPFAM" id="SSF46785">
    <property type="entry name" value="Winged helix' DNA-binding domain"/>
    <property type="match status" value="1"/>
</dbReference>
<evidence type="ECO:0000313" key="20">
    <source>
        <dbReference type="Proteomes" id="UP000067434"/>
    </source>
</evidence>
<dbReference type="GO" id="GO:0008531">
    <property type="term" value="F:riboflavin kinase activity"/>
    <property type="evidence" value="ECO:0007669"/>
    <property type="project" value="InterPro"/>
</dbReference>
<evidence type="ECO:0000259" key="18">
    <source>
        <dbReference type="Pfam" id="PF01982"/>
    </source>
</evidence>
<reference evidence="19 20" key="1">
    <citation type="journal article" date="2015" name="Stand. Genomic Sci.">
        <title>Complete genome sequence of and proposal of Thermofilum uzonense sp. nov. a novel hyperthermophilic crenarchaeon and emended description of the genus Thermofilum.</title>
        <authorList>
            <person name="Toshchakov S.V."/>
            <person name="Korzhenkov A.A."/>
            <person name="Samarov N.I."/>
            <person name="Mazunin I.O."/>
            <person name="Mozhey O.I."/>
            <person name="Shmyr I.S."/>
            <person name="Derbikova K.S."/>
            <person name="Taranov E.A."/>
            <person name="Dominova I.N."/>
            <person name="Bonch-Osmolovskaya E.A."/>
            <person name="Patrushev M.V."/>
            <person name="Podosokorskaya O.A."/>
            <person name="Kublanov I.V."/>
        </authorList>
    </citation>
    <scope>NUCLEOTIDE SEQUENCE [LARGE SCALE GENOMIC DNA]</scope>
    <source>
        <strain evidence="19 20">1807-2</strain>
    </source>
</reference>
<evidence type="ECO:0000256" key="4">
    <source>
        <dbReference type="ARBA" id="ARBA00011987"/>
    </source>
</evidence>
<evidence type="ECO:0000256" key="1">
    <source>
        <dbReference type="ARBA" id="ARBA00003072"/>
    </source>
</evidence>
<dbReference type="InterPro" id="IPR036390">
    <property type="entry name" value="WH_DNA-bd_sf"/>
</dbReference>
<dbReference type="Pfam" id="PF01982">
    <property type="entry name" value="CTP-dep_RFKase"/>
    <property type="match status" value="1"/>
</dbReference>
<dbReference type="HOGENOM" id="CLU_088476_0_0_2"/>
<dbReference type="STRING" id="1550241.MA03_00990"/>
<evidence type="ECO:0000256" key="8">
    <source>
        <dbReference type="ARBA" id="ARBA00022679"/>
    </source>
</evidence>
<evidence type="ECO:0000256" key="14">
    <source>
        <dbReference type="ARBA" id="ARBA00030544"/>
    </source>
</evidence>
<evidence type="ECO:0000256" key="17">
    <source>
        <dbReference type="HAMAP-Rule" id="MF_01285"/>
    </source>
</evidence>
<evidence type="ECO:0000256" key="10">
    <source>
        <dbReference type="ARBA" id="ARBA00022741"/>
    </source>
</evidence>
<feature type="binding site" evidence="17">
    <location>
        <position position="124"/>
    </location>
    <ligand>
        <name>Mg(2+)</name>
        <dbReference type="ChEBI" id="CHEBI:18420"/>
    </ligand>
</feature>
<comment type="similarity">
    <text evidence="3 17">Belongs to the archaeal riboflavin kinase family.</text>
</comment>
<keyword evidence="8 17" id="KW-0808">Transferase</keyword>
<keyword evidence="20" id="KW-1185">Reference proteome</keyword>
<evidence type="ECO:0000256" key="15">
    <source>
        <dbReference type="ARBA" id="ARBA00033116"/>
    </source>
</evidence>
<dbReference type="Gene3D" id="2.40.30.30">
    <property type="entry name" value="Riboflavin kinase-like"/>
    <property type="match status" value="1"/>
</dbReference>
<dbReference type="HAMAP" id="MF_01285">
    <property type="entry name" value="Riboflavin_kinase"/>
    <property type="match status" value="1"/>
</dbReference>
<proteinExistence type="inferred from homology"/>
<evidence type="ECO:0000256" key="12">
    <source>
        <dbReference type="ARBA" id="ARBA00022842"/>
    </source>
</evidence>